<dbReference type="STRING" id="701521.PECL_1111"/>
<evidence type="ECO:0000256" key="11">
    <source>
        <dbReference type="ARBA" id="ARBA00022884"/>
    </source>
</evidence>
<keyword evidence="4 15" id="KW-0963">Cytoplasm</keyword>
<evidence type="ECO:0000259" key="18">
    <source>
        <dbReference type="PROSITE" id="PS51447"/>
    </source>
</evidence>
<dbReference type="InterPro" id="IPR005121">
    <property type="entry name" value="Fdx_antiC-bd"/>
</dbReference>
<dbReference type="PROSITE" id="PS51447">
    <property type="entry name" value="FDX_ACB"/>
    <property type="match status" value="1"/>
</dbReference>
<dbReference type="HAMAP" id="MF_00283">
    <property type="entry name" value="Phe_tRNA_synth_beta1"/>
    <property type="match status" value="1"/>
</dbReference>
<dbReference type="GO" id="GO:0000049">
    <property type="term" value="F:tRNA binding"/>
    <property type="evidence" value="ECO:0007669"/>
    <property type="project" value="UniProtKB-UniRule"/>
</dbReference>
<dbReference type="GO" id="GO:0000287">
    <property type="term" value="F:magnesium ion binding"/>
    <property type="evidence" value="ECO:0007669"/>
    <property type="project" value="UniProtKB-UniRule"/>
</dbReference>
<name>G8PDN8_PEDCP</name>
<dbReference type="Pfam" id="PF03147">
    <property type="entry name" value="FDX-ACB"/>
    <property type="match status" value="1"/>
</dbReference>
<dbReference type="InterPro" id="IPR036690">
    <property type="entry name" value="Fdx_antiC-bd_sf"/>
</dbReference>
<dbReference type="InterPro" id="IPR033714">
    <property type="entry name" value="tRNA_bind_bactPheRS"/>
</dbReference>
<dbReference type="eggNOG" id="COG0072">
    <property type="taxonomic scope" value="Bacteria"/>
</dbReference>
<dbReference type="SMART" id="SM00873">
    <property type="entry name" value="B3_4"/>
    <property type="match status" value="1"/>
</dbReference>
<dbReference type="FunFam" id="3.30.930.10:FF:000022">
    <property type="entry name" value="Phenylalanine--tRNA ligase beta subunit"/>
    <property type="match status" value="1"/>
</dbReference>
<dbReference type="InterPro" id="IPR041616">
    <property type="entry name" value="PheRS_beta_core"/>
</dbReference>
<dbReference type="SUPFAM" id="SSF50249">
    <property type="entry name" value="Nucleic acid-binding proteins"/>
    <property type="match status" value="1"/>
</dbReference>
<dbReference type="PROSITE" id="PS50886">
    <property type="entry name" value="TRBD"/>
    <property type="match status" value="1"/>
</dbReference>
<comment type="cofactor">
    <cofactor evidence="15">
        <name>Mg(2+)</name>
        <dbReference type="ChEBI" id="CHEBI:18420"/>
    </cofactor>
    <text evidence="15">Binds 2 magnesium ions per tetramer.</text>
</comment>
<evidence type="ECO:0000256" key="1">
    <source>
        <dbReference type="ARBA" id="ARBA00004496"/>
    </source>
</evidence>
<keyword evidence="10 15" id="KW-0460">Magnesium</keyword>
<keyword evidence="5 16" id="KW-0820">tRNA-binding</keyword>
<evidence type="ECO:0000256" key="13">
    <source>
        <dbReference type="ARBA" id="ARBA00023146"/>
    </source>
</evidence>
<dbReference type="Gene3D" id="3.30.930.10">
    <property type="entry name" value="Bira Bifunctional Protein, Domain 2"/>
    <property type="match status" value="1"/>
</dbReference>
<dbReference type="FunFam" id="3.50.40.10:FF:000001">
    <property type="entry name" value="Phenylalanine--tRNA ligase beta subunit"/>
    <property type="match status" value="1"/>
</dbReference>
<keyword evidence="8 15" id="KW-0547">Nucleotide-binding</keyword>
<accession>G8PDN8</accession>
<dbReference type="RefSeq" id="WP_014215570.1">
    <property type="nucleotide sequence ID" value="NC_016605.1"/>
</dbReference>
<dbReference type="KEGG" id="pce:PECL_1111"/>
<dbReference type="Gene3D" id="3.50.40.10">
    <property type="entry name" value="Phenylalanyl-trna Synthetase, Chain B, domain 3"/>
    <property type="match status" value="1"/>
</dbReference>
<comment type="subcellular location">
    <subcellularLocation>
        <location evidence="1 15">Cytoplasm</location>
    </subcellularLocation>
</comment>
<dbReference type="GO" id="GO:0140096">
    <property type="term" value="F:catalytic activity, acting on a protein"/>
    <property type="evidence" value="ECO:0007669"/>
    <property type="project" value="UniProtKB-ARBA"/>
</dbReference>
<dbReference type="SUPFAM" id="SSF46955">
    <property type="entry name" value="Putative DNA-binding domain"/>
    <property type="match status" value="1"/>
</dbReference>
<dbReference type="FunFam" id="2.40.50.140:FF:000045">
    <property type="entry name" value="Phenylalanine--tRNA ligase beta subunit"/>
    <property type="match status" value="1"/>
</dbReference>
<dbReference type="InterPro" id="IPR045060">
    <property type="entry name" value="Phe-tRNA-ligase_IIc_bsu"/>
</dbReference>
<dbReference type="SMART" id="SM00896">
    <property type="entry name" value="FDX-ACB"/>
    <property type="match status" value="1"/>
</dbReference>
<dbReference type="Gene3D" id="2.40.50.140">
    <property type="entry name" value="Nucleic acid-binding proteins"/>
    <property type="match status" value="1"/>
</dbReference>
<evidence type="ECO:0000256" key="14">
    <source>
        <dbReference type="ARBA" id="ARBA00049255"/>
    </source>
</evidence>
<keyword evidence="7 15" id="KW-0479">Metal-binding</keyword>
<evidence type="ECO:0000313" key="21">
    <source>
        <dbReference type="Proteomes" id="UP000005444"/>
    </source>
</evidence>
<feature type="binding site" evidence="15">
    <location>
        <position position="471"/>
    </location>
    <ligand>
        <name>Mg(2+)</name>
        <dbReference type="ChEBI" id="CHEBI:18420"/>
        <note>shared with alpha subunit</note>
    </ligand>
</feature>
<evidence type="ECO:0000256" key="8">
    <source>
        <dbReference type="ARBA" id="ARBA00022741"/>
    </source>
</evidence>
<dbReference type="GO" id="GO:0006432">
    <property type="term" value="P:phenylalanyl-tRNA aminoacylation"/>
    <property type="evidence" value="ECO:0007669"/>
    <property type="project" value="UniProtKB-UniRule"/>
</dbReference>
<dbReference type="PANTHER" id="PTHR10947:SF0">
    <property type="entry name" value="PHENYLALANINE--TRNA LIGASE BETA SUBUNIT"/>
    <property type="match status" value="1"/>
</dbReference>
<dbReference type="Pfam" id="PF03483">
    <property type="entry name" value="B3_4"/>
    <property type="match status" value="1"/>
</dbReference>
<evidence type="ECO:0000256" key="16">
    <source>
        <dbReference type="PROSITE-ProRule" id="PRU00209"/>
    </source>
</evidence>
<keyword evidence="6 15" id="KW-0436">Ligase</keyword>
<dbReference type="GO" id="GO:0009328">
    <property type="term" value="C:phenylalanine-tRNA ligase complex"/>
    <property type="evidence" value="ECO:0007669"/>
    <property type="project" value="TreeGrafter"/>
</dbReference>
<dbReference type="InterPro" id="IPR005147">
    <property type="entry name" value="tRNA_synthase_B5-dom"/>
</dbReference>
<evidence type="ECO:0000256" key="10">
    <source>
        <dbReference type="ARBA" id="ARBA00022842"/>
    </source>
</evidence>
<dbReference type="SMART" id="SM00874">
    <property type="entry name" value="B5"/>
    <property type="match status" value="1"/>
</dbReference>
<reference evidence="20 21" key="1">
    <citation type="journal article" date="2012" name="J. Bacteriol.">
        <title>Complete Genome Sequence of the Beer Spoilage Organism Pediococcus claussenii ATCC BAA-344T.</title>
        <authorList>
            <person name="Pittet V."/>
            <person name="Abegunde T."/>
            <person name="Marfleet T."/>
            <person name="Haakensen M."/>
            <person name="Morrow K."/>
            <person name="Jayaprakash T."/>
            <person name="Schroeder K."/>
            <person name="Trost B."/>
            <person name="Byrns S."/>
            <person name="Bergsveinson J."/>
            <person name="Kusalik A."/>
            <person name="Ziola B."/>
        </authorList>
    </citation>
    <scope>NUCLEOTIDE SEQUENCE [LARGE SCALE GENOMIC DNA]</scope>
    <source>
        <strain evidence="20 21">ATCC BAA-344</strain>
    </source>
</reference>
<gene>
    <name evidence="15 20" type="primary">pheT</name>
    <name evidence="20" type="ordered locus">PECL_1111</name>
</gene>
<comment type="subunit">
    <text evidence="3 15">Tetramer of two alpha and two beta subunits.</text>
</comment>
<dbReference type="Gene3D" id="3.30.70.380">
    <property type="entry name" value="Ferrodoxin-fold anticodon-binding domain"/>
    <property type="match status" value="1"/>
</dbReference>
<dbReference type="InterPro" id="IPR005146">
    <property type="entry name" value="B3/B4_tRNA-bd"/>
</dbReference>
<dbReference type="GO" id="GO:0004826">
    <property type="term" value="F:phenylalanine-tRNA ligase activity"/>
    <property type="evidence" value="ECO:0007669"/>
    <property type="project" value="UniProtKB-UniRule"/>
</dbReference>
<dbReference type="InterPro" id="IPR045864">
    <property type="entry name" value="aa-tRNA-synth_II/BPL/LPL"/>
</dbReference>
<dbReference type="InterPro" id="IPR009061">
    <property type="entry name" value="DNA-bd_dom_put_sf"/>
</dbReference>
<dbReference type="Gene3D" id="3.30.56.10">
    <property type="match status" value="2"/>
</dbReference>
<dbReference type="Proteomes" id="UP000005444">
    <property type="component" value="Chromosome"/>
</dbReference>
<dbReference type="PANTHER" id="PTHR10947">
    <property type="entry name" value="PHENYLALANYL-TRNA SYNTHETASE BETA CHAIN AND LEUCINE-RICH REPEAT-CONTAINING PROTEIN 47"/>
    <property type="match status" value="1"/>
</dbReference>
<dbReference type="SUPFAM" id="SSF54991">
    <property type="entry name" value="Anticodon-binding domain of PheRS"/>
    <property type="match status" value="1"/>
</dbReference>
<keyword evidence="11 16" id="KW-0694">RNA-binding</keyword>
<feature type="domain" description="B5" evidence="19">
    <location>
        <begin position="409"/>
        <end position="484"/>
    </location>
</feature>
<dbReference type="GO" id="GO:0016740">
    <property type="term" value="F:transferase activity"/>
    <property type="evidence" value="ECO:0007669"/>
    <property type="project" value="UniProtKB-ARBA"/>
</dbReference>
<proteinExistence type="inferred from homology"/>
<comment type="similarity">
    <text evidence="2 15">Belongs to the phenylalanyl-tRNA synthetase beta subunit family. Type 1 subfamily.</text>
</comment>
<organism evidence="20 21">
    <name type="scientific">Pediococcus claussenii (strain ATCC BAA-344 / DSM 14800 / JCM 18046 / KCTC 3811 / LMG 21948 / P06)</name>
    <dbReference type="NCBI Taxonomy" id="701521"/>
    <lineage>
        <taxon>Bacteria</taxon>
        <taxon>Bacillati</taxon>
        <taxon>Bacillota</taxon>
        <taxon>Bacilli</taxon>
        <taxon>Lactobacillales</taxon>
        <taxon>Lactobacillaceae</taxon>
        <taxon>Pediococcus</taxon>
    </lineage>
</organism>
<comment type="catalytic activity">
    <reaction evidence="14 15">
        <text>tRNA(Phe) + L-phenylalanine + ATP = L-phenylalanyl-tRNA(Phe) + AMP + diphosphate + H(+)</text>
        <dbReference type="Rhea" id="RHEA:19413"/>
        <dbReference type="Rhea" id="RHEA-COMP:9668"/>
        <dbReference type="Rhea" id="RHEA-COMP:9699"/>
        <dbReference type="ChEBI" id="CHEBI:15378"/>
        <dbReference type="ChEBI" id="CHEBI:30616"/>
        <dbReference type="ChEBI" id="CHEBI:33019"/>
        <dbReference type="ChEBI" id="CHEBI:58095"/>
        <dbReference type="ChEBI" id="CHEBI:78442"/>
        <dbReference type="ChEBI" id="CHEBI:78531"/>
        <dbReference type="ChEBI" id="CHEBI:456215"/>
        <dbReference type="EC" id="6.1.1.20"/>
    </reaction>
</comment>
<dbReference type="Pfam" id="PF17759">
    <property type="entry name" value="tRNA_synthFbeta"/>
    <property type="match status" value="1"/>
</dbReference>
<dbReference type="SUPFAM" id="SSF56037">
    <property type="entry name" value="PheT/TilS domain"/>
    <property type="match status" value="1"/>
</dbReference>
<evidence type="ECO:0000256" key="4">
    <source>
        <dbReference type="ARBA" id="ARBA00022490"/>
    </source>
</evidence>
<protein>
    <recommendedName>
        <fullName evidence="15">Phenylalanine--tRNA ligase beta subunit</fullName>
        <ecNumber evidence="15">6.1.1.20</ecNumber>
    </recommendedName>
    <alternativeName>
        <fullName evidence="15">Phenylalanyl-tRNA synthetase beta subunit</fullName>
        <shortName evidence="15">PheRS</shortName>
    </alternativeName>
</protein>
<evidence type="ECO:0000256" key="12">
    <source>
        <dbReference type="ARBA" id="ARBA00022917"/>
    </source>
</evidence>
<keyword evidence="21" id="KW-1185">Reference proteome</keyword>
<dbReference type="SUPFAM" id="SSF55681">
    <property type="entry name" value="Class II aaRS and biotin synthetases"/>
    <property type="match status" value="1"/>
</dbReference>
<keyword evidence="9 15" id="KW-0067">ATP-binding</keyword>
<dbReference type="InterPro" id="IPR012340">
    <property type="entry name" value="NA-bd_OB-fold"/>
</dbReference>
<dbReference type="NCBIfam" id="TIGR00472">
    <property type="entry name" value="pheT_bact"/>
    <property type="match status" value="1"/>
</dbReference>
<dbReference type="InterPro" id="IPR020825">
    <property type="entry name" value="Phe-tRNA_synthase-like_B3/B4"/>
</dbReference>
<feature type="domain" description="FDX-ACB" evidence="18">
    <location>
        <begin position="712"/>
        <end position="805"/>
    </location>
</feature>
<dbReference type="Pfam" id="PF01588">
    <property type="entry name" value="tRNA_bind"/>
    <property type="match status" value="1"/>
</dbReference>
<evidence type="ECO:0000259" key="19">
    <source>
        <dbReference type="PROSITE" id="PS51483"/>
    </source>
</evidence>
<evidence type="ECO:0000313" key="20">
    <source>
        <dbReference type="EMBL" id="AEV95373.1"/>
    </source>
</evidence>
<keyword evidence="12 15" id="KW-0648">Protein biosynthesis</keyword>
<dbReference type="InterPro" id="IPR002547">
    <property type="entry name" value="tRNA-bd_dom"/>
</dbReference>
<feature type="binding site" evidence="15">
    <location>
        <position position="462"/>
    </location>
    <ligand>
        <name>Mg(2+)</name>
        <dbReference type="ChEBI" id="CHEBI:18420"/>
        <note>shared with alpha subunit</note>
    </ligand>
</feature>
<keyword evidence="13 15" id="KW-0030">Aminoacyl-tRNA synthetase</keyword>
<dbReference type="EC" id="6.1.1.20" evidence="15"/>
<dbReference type="EMBL" id="CP003137">
    <property type="protein sequence ID" value="AEV95373.1"/>
    <property type="molecule type" value="Genomic_DNA"/>
</dbReference>
<evidence type="ECO:0000256" key="6">
    <source>
        <dbReference type="ARBA" id="ARBA00022598"/>
    </source>
</evidence>
<evidence type="ECO:0000256" key="7">
    <source>
        <dbReference type="ARBA" id="ARBA00022723"/>
    </source>
</evidence>
<dbReference type="NCBIfam" id="NF045760">
    <property type="entry name" value="YtpR"/>
    <property type="match status" value="1"/>
</dbReference>
<dbReference type="PROSITE" id="PS51483">
    <property type="entry name" value="B5"/>
    <property type="match status" value="1"/>
</dbReference>
<sequence>MKLSYKWLSEYLELNIAPKDLAEKIERTAVEVDSVRRLDDKLKKIVVGHTLEVVDHPDSDHLHIVQVEVGEEEPIQIVCGAPNIAADQDVIVALHGSRIKDNVKIKRSKMRGVPSNGMICALQEIGFDDSVVPKEFVDGIYVFPADSEVKPGDSVMEALGMDDDIIDTSVTPNRGDMFSMNGNVHEIAAILDQKATFEERKVEETGNSANAEISVDVVNPEFAPVYKMRVVNEVKVTSSPFWLQVKLMKAGVRPINNVVDVTNYIMLKYGQPLHAFDQTTLGTDISVDAAGPNVTFTTLDGVERKLRPDDLVIKSSDTPIALAGVMGGMDSEISNQTTDVVLEAAIFDPIMIRKTARYHVLHSEAAMRFERGIDYSSLQTALDEASEMIREIAGGFVMSDTVIGNDTKINLTEVNVKLSRINKILGTNLERSEVEHIFDRLGFESVFSNDQFTITIPLRRWDIAIEADILEEVARIYGYDNLPSTLPSSGSTVGRLSANQRLMRETRNVLEGLGLTQAMSYGLTTLEKAQRFTQAESDKLVKVDWPMTKDHEALRMSLISGLLDDVAYNQARSVSNVALYEQGRIFEKTTDDVQPMETEHLAGVIAGSLMSKAWNTKNQDVDFYQVKGIVDQYLHNLGLTGNITYRANHDLNSLHPGRTADVLVNDEVIGFIGQVHPELAKQLKISETYVFELDFTKIMELPKNIQHYDAVSKYPVITRDVAMLVDNDISNQSILDVMNSTKQKYLVDIKLFDVYAGNHLPSGKRSMAYQLTYQDQNETLQESVVNNEFDELQMALQTQLNATIR</sequence>
<feature type="domain" description="TRNA-binding" evidence="17">
    <location>
        <begin position="39"/>
        <end position="156"/>
    </location>
</feature>
<dbReference type="AlphaFoldDB" id="G8PDN8"/>
<dbReference type="HOGENOM" id="CLU_016891_2_0_9"/>
<evidence type="ECO:0000256" key="2">
    <source>
        <dbReference type="ARBA" id="ARBA00008653"/>
    </source>
</evidence>
<evidence type="ECO:0000259" key="17">
    <source>
        <dbReference type="PROSITE" id="PS50886"/>
    </source>
</evidence>
<dbReference type="PATRIC" id="fig|701521.8.peg.1053"/>
<dbReference type="InterPro" id="IPR004532">
    <property type="entry name" value="Phe-tRNA-ligase_IIc_bsu_bact"/>
</dbReference>
<dbReference type="FunFam" id="3.30.70.380:FF:000001">
    <property type="entry name" value="Phenylalanine--tRNA ligase beta subunit"/>
    <property type="match status" value="1"/>
</dbReference>
<feature type="binding site" evidence="15">
    <location>
        <position position="468"/>
    </location>
    <ligand>
        <name>Mg(2+)</name>
        <dbReference type="ChEBI" id="CHEBI:18420"/>
        <note>shared with alpha subunit</note>
    </ligand>
</feature>
<dbReference type="FunFam" id="3.30.56.10:FF:000002">
    <property type="entry name" value="Phenylalanine--tRNA ligase beta subunit"/>
    <property type="match status" value="1"/>
</dbReference>
<dbReference type="eggNOG" id="COG0073">
    <property type="taxonomic scope" value="Bacteria"/>
</dbReference>
<evidence type="ECO:0000256" key="9">
    <source>
        <dbReference type="ARBA" id="ARBA00022840"/>
    </source>
</evidence>
<evidence type="ECO:0000256" key="15">
    <source>
        <dbReference type="HAMAP-Rule" id="MF_00283"/>
    </source>
</evidence>
<evidence type="ECO:0000256" key="3">
    <source>
        <dbReference type="ARBA" id="ARBA00011209"/>
    </source>
</evidence>
<dbReference type="CDD" id="cd00769">
    <property type="entry name" value="PheRS_beta_core"/>
    <property type="match status" value="1"/>
</dbReference>
<feature type="binding site" evidence="15">
    <location>
        <position position="472"/>
    </location>
    <ligand>
        <name>Mg(2+)</name>
        <dbReference type="ChEBI" id="CHEBI:18420"/>
        <note>shared with alpha subunit</note>
    </ligand>
</feature>
<dbReference type="CDD" id="cd02796">
    <property type="entry name" value="tRNA_bind_bactPheRS"/>
    <property type="match status" value="1"/>
</dbReference>
<dbReference type="GO" id="GO:0005524">
    <property type="term" value="F:ATP binding"/>
    <property type="evidence" value="ECO:0007669"/>
    <property type="project" value="UniProtKB-UniRule"/>
</dbReference>
<dbReference type="Pfam" id="PF03484">
    <property type="entry name" value="B5"/>
    <property type="match status" value="1"/>
</dbReference>
<evidence type="ECO:0000256" key="5">
    <source>
        <dbReference type="ARBA" id="ARBA00022555"/>
    </source>
</evidence>